<evidence type="ECO:0000256" key="1">
    <source>
        <dbReference type="ARBA" id="ARBA00022670"/>
    </source>
</evidence>
<evidence type="ECO:0000256" key="5">
    <source>
        <dbReference type="RuleBase" id="RU363034"/>
    </source>
</evidence>
<feature type="transmembrane region" description="Helical" evidence="7">
    <location>
        <begin position="126"/>
        <end position="154"/>
    </location>
</feature>
<feature type="transmembrane region" description="Helical" evidence="7">
    <location>
        <begin position="187"/>
        <end position="206"/>
    </location>
</feature>
<keyword evidence="7" id="KW-1133">Transmembrane helix</keyword>
<feature type="transmembrane region" description="Helical" evidence="7">
    <location>
        <begin position="295"/>
        <end position="315"/>
    </location>
</feature>
<feature type="transmembrane region" description="Helical" evidence="7">
    <location>
        <begin position="95"/>
        <end position="119"/>
    </location>
</feature>
<dbReference type="InterPro" id="IPR013216">
    <property type="entry name" value="Methyltransf_11"/>
</dbReference>
<dbReference type="Pfam" id="PF08241">
    <property type="entry name" value="Methyltransf_11"/>
    <property type="match status" value="1"/>
</dbReference>
<dbReference type="Gene3D" id="3.40.50.150">
    <property type="entry name" value="Vaccinia Virus protein VP39"/>
    <property type="match status" value="1"/>
</dbReference>
<dbReference type="SMART" id="SM00020">
    <property type="entry name" value="Tryp_SPc"/>
    <property type="match status" value="1"/>
</dbReference>
<dbReference type="FunFam" id="2.40.10.10:FF:000003">
    <property type="entry name" value="Transmembrane serine protease 3"/>
    <property type="match status" value="1"/>
</dbReference>
<feature type="compositionally biased region" description="Basic and acidic residues" evidence="6">
    <location>
        <begin position="1"/>
        <end position="14"/>
    </location>
</feature>
<dbReference type="GO" id="GO:0004252">
    <property type="term" value="F:serine-type endopeptidase activity"/>
    <property type="evidence" value="ECO:0007669"/>
    <property type="project" value="InterPro"/>
</dbReference>
<keyword evidence="2 5" id="KW-0378">Hydrolase</keyword>
<dbReference type="GO" id="GO:0006508">
    <property type="term" value="P:proteolysis"/>
    <property type="evidence" value="ECO:0007669"/>
    <property type="project" value="UniProtKB-KW"/>
</dbReference>
<evidence type="ECO:0000256" key="7">
    <source>
        <dbReference type="SAM" id="Phobius"/>
    </source>
</evidence>
<dbReference type="InterPro" id="IPR029063">
    <property type="entry name" value="SAM-dependent_MTases_sf"/>
</dbReference>
<accession>A0A3M0IUB9</accession>
<feature type="transmembrane region" description="Helical" evidence="7">
    <location>
        <begin position="268"/>
        <end position="288"/>
    </location>
</feature>
<evidence type="ECO:0000259" key="8">
    <source>
        <dbReference type="PROSITE" id="PS50240"/>
    </source>
</evidence>
<keyword evidence="1 5" id="KW-0645">Protease</keyword>
<organism evidence="9 10">
    <name type="scientific">Hirundo rustica rustica</name>
    <dbReference type="NCBI Taxonomy" id="333673"/>
    <lineage>
        <taxon>Eukaryota</taxon>
        <taxon>Metazoa</taxon>
        <taxon>Chordata</taxon>
        <taxon>Craniata</taxon>
        <taxon>Vertebrata</taxon>
        <taxon>Euteleostomi</taxon>
        <taxon>Archelosauria</taxon>
        <taxon>Archosauria</taxon>
        <taxon>Dinosauria</taxon>
        <taxon>Saurischia</taxon>
        <taxon>Theropoda</taxon>
        <taxon>Coelurosauria</taxon>
        <taxon>Aves</taxon>
        <taxon>Neognathae</taxon>
        <taxon>Neoaves</taxon>
        <taxon>Telluraves</taxon>
        <taxon>Australaves</taxon>
        <taxon>Passeriformes</taxon>
        <taxon>Sylvioidea</taxon>
        <taxon>Hirundinidae</taxon>
        <taxon>Hirundo</taxon>
    </lineage>
</organism>
<dbReference type="PANTHER" id="PTHR24252:SF21">
    <property type="entry name" value="TRANSMEMBRANE SERINE PROTEASE 12"/>
    <property type="match status" value="1"/>
</dbReference>
<protein>
    <recommendedName>
        <fullName evidence="8">Peptidase S1 domain-containing protein</fullName>
    </recommendedName>
</protein>
<dbReference type="AlphaFoldDB" id="A0A3M0IUB9"/>
<name>A0A3M0IUB9_HIRRU</name>
<reference evidence="9 10" key="1">
    <citation type="submission" date="2018-07" db="EMBL/GenBank/DDBJ databases">
        <title>A high quality draft genome assembly of the barn swallow (H. rustica rustica).</title>
        <authorList>
            <person name="Formenti G."/>
            <person name="Chiara M."/>
            <person name="Poveda L."/>
            <person name="Francoijs K.-J."/>
            <person name="Bonisoli-Alquati A."/>
            <person name="Canova L."/>
            <person name="Gianfranceschi L."/>
            <person name="Horner D.S."/>
            <person name="Saino N."/>
        </authorList>
    </citation>
    <scope>NUCLEOTIDE SEQUENCE [LARGE SCALE GENOMIC DNA]</scope>
    <source>
        <strain evidence="9">Chelidonia</strain>
        <tissue evidence="9">Blood</tissue>
    </source>
</reference>
<proteinExistence type="predicted"/>
<dbReference type="CDD" id="cd02440">
    <property type="entry name" value="AdoMet_MTases"/>
    <property type="match status" value="1"/>
</dbReference>
<dbReference type="InterPro" id="IPR009003">
    <property type="entry name" value="Peptidase_S1_PA"/>
</dbReference>
<dbReference type="PROSITE" id="PS00135">
    <property type="entry name" value="TRYPSIN_SER"/>
    <property type="match status" value="1"/>
</dbReference>
<dbReference type="SUPFAM" id="SSF53335">
    <property type="entry name" value="S-adenosyl-L-methionine-dependent methyltransferases"/>
    <property type="match status" value="1"/>
</dbReference>
<dbReference type="CDD" id="cd00190">
    <property type="entry name" value="Tryp_SPc"/>
    <property type="match status" value="1"/>
</dbReference>
<feature type="transmembrane region" description="Helical" evidence="7">
    <location>
        <begin position="240"/>
        <end position="262"/>
    </location>
</feature>
<feature type="compositionally biased region" description="Polar residues" evidence="6">
    <location>
        <begin position="27"/>
        <end position="43"/>
    </location>
</feature>
<dbReference type="InterPro" id="IPR001314">
    <property type="entry name" value="Peptidase_S1A"/>
</dbReference>
<keyword evidence="3 5" id="KW-0720">Serine protease</keyword>
<evidence type="ECO:0000256" key="4">
    <source>
        <dbReference type="ARBA" id="ARBA00023157"/>
    </source>
</evidence>
<comment type="caution">
    <text evidence="9">The sequence shown here is derived from an EMBL/GenBank/DDBJ whole genome shotgun (WGS) entry which is preliminary data.</text>
</comment>
<keyword evidence="7" id="KW-0812">Transmembrane</keyword>
<dbReference type="STRING" id="333673.A0A3M0IUB9"/>
<dbReference type="InterPro" id="IPR001254">
    <property type="entry name" value="Trypsin_dom"/>
</dbReference>
<feature type="transmembrane region" description="Helical" evidence="7">
    <location>
        <begin position="212"/>
        <end position="233"/>
    </location>
</feature>
<dbReference type="InterPro" id="IPR043504">
    <property type="entry name" value="Peptidase_S1_PA_chymotrypsin"/>
</dbReference>
<dbReference type="InterPro" id="IPR033116">
    <property type="entry name" value="TRYPSIN_SER"/>
</dbReference>
<dbReference type="Pfam" id="PF00089">
    <property type="entry name" value="Trypsin"/>
    <property type="match status" value="1"/>
</dbReference>
<feature type="region of interest" description="Disordered" evidence="6">
    <location>
        <begin position="1"/>
        <end position="60"/>
    </location>
</feature>
<keyword evidence="7" id="KW-0472">Membrane</keyword>
<evidence type="ECO:0000256" key="3">
    <source>
        <dbReference type="ARBA" id="ARBA00022825"/>
    </source>
</evidence>
<dbReference type="EMBL" id="QRBI01000226">
    <property type="protein sequence ID" value="RMB92434.1"/>
    <property type="molecule type" value="Genomic_DNA"/>
</dbReference>
<evidence type="ECO:0000313" key="9">
    <source>
        <dbReference type="EMBL" id="RMB92434.1"/>
    </source>
</evidence>
<feature type="transmembrane region" description="Helical" evidence="7">
    <location>
        <begin position="160"/>
        <end position="180"/>
    </location>
</feature>
<dbReference type="PROSITE" id="PS50240">
    <property type="entry name" value="TRYPSIN_DOM"/>
    <property type="match status" value="1"/>
</dbReference>
<dbReference type="Proteomes" id="UP000269221">
    <property type="component" value="Unassembled WGS sequence"/>
</dbReference>
<dbReference type="OrthoDB" id="10051896at2759"/>
<dbReference type="PANTHER" id="PTHR24252">
    <property type="entry name" value="ACROSIN-RELATED"/>
    <property type="match status" value="1"/>
</dbReference>
<evidence type="ECO:0000313" key="10">
    <source>
        <dbReference type="Proteomes" id="UP000269221"/>
    </source>
</evidence>
<dbReference type="PRINTS" id="PR00722">
    <property type="entry name" value="CHYMOTRYPSIN"/>
</dbReference>
<dbReference type="InterPro" id="IPR018114">
    <property type="entry name" value="TRYPSIN_HIS"/>
</dbReference>
<feature type="domain" description="Peptidase S1" evidence="8">
    <location>
        <begin position="462"/>
        <end position="704"/>
    </location>
</feature>
<dbReference type="GO" id="GO:0008757">
    <property type="term" value="F:S-adenosylmethionine-dependent methyltransferase activity"/>
    <property type="evidence" value="ECO:0007669"/>
    <property type="project" value="InterPro"/>
</dbReference>
<dbReference type="Gene3D" id="2.40.10.10">
    <property type="entry name" value="Trypsin-like serine proteases"/>
    <property type="match status" value="2"/>
</dbReference>
<dbReference type="SUPFAM" id="SSF50494">
    <property type="entry name" value="Trypsin-like serine proteases"/>
    <property type="match status" value="1"/>
</dbReference>
<dbReference type="PROSITE" id="PS00134">
    <property type="entry name" value="TRYPSIN_HIS"/>
    <property type="match status" value="1"/>
</dbReference>
<evidence type="ECO:0000256" key="6">
    <source>
        <dbReference type="SAM" id="MobiDB-lite"/>
    </source>
</evidence>
<keyword evidence="10" id="KW-1185">Reference proteome</keyword>
<feature type="transmembrane region" description="Helical" evidence="7">
    <location>
        <begin position="64"/>
        <end position="89"/>
    </location>
</feature>
<keyword evidence="4" id="KW-1015">Disulfide bond</keyword>
<sequence length="732" mass="76653">MSVELQPRRGKEVDTGEPPCDSRSPRSHTASSTQPWKTATPQRDGNPDQRAARGRCRGTGSGSAGLDVVTVTIIIIITGTGAVSITITITGTGAVSITIIIIITSGTGAVSITIIIIITGTGAVSITIIIIITGTGAVSIIIITGTGAVSIIIITGTGAVSITIIIIITGTGAVSIIIITGTGAVSITIIIIITGTGAVSITIIIITGTGAVSITIIIIITSGTGAVSITIIITSGTGAVSITIIIIITGTGAVSVTIIIIITTGTGAVSITITITGTGSVSIIIIIIITGAVSITIIIITGTGAVSIIIIIITIPEGLFPFILDKICVVHDKKSKKHKQELFRNLPDFRGPSGALRLLEIGTGSGSNFQFYPPGCKVTCTDINPNFQEGLAKNMKKNQHLQYEGFLVAAGEDLGQVPSGSVDAVVCTLVLCSVHSVSSTLREVLRVLRPQLPLARSVASWIVGGHDAPEGAWPWVVSLQVLRGGVRFVHLCGGVLLGRRAVLTAGHCVDGRTDPCSWRAVLGVHNLQKHGPHTARRRIRRIMVHSHFRRETFENDVALFELKWAVRYSLYIQPVCLPPAALVRLLENSSDCYISGWGRTAEKGKTSPVLKQAHVGILPPSLCNSSQGYAGLMNDKALCAGAWAGGTDTCQGDSGGPLVCYHPDTDMYYLTGIASFGVGCGRPKYPGIYVRLSQYRKWIKAKLLLTNKTQKPVSTTLTILLTLVHTVLAQAL</sequence>
<evidence type="ECO:0000256" key="2">
    <source>
        <dbReference type="ARBA" id="ARBA00022801"/>
    </source>
</evidence>
<gene>
    <name evidence="9" type="ORF">DUI87_31151</name>
</gene>